<accession>D7FH18</accession>
<dbReference type="OrthoDB" id="10467734at2759"/>
<feature type="compositionally biased region" description="Low complexity" evidence="1">
    <location>
        <begin position="126"/>
        <end position="143"/>
    </location>
</feature>
<evidence type="ECO:0000256" key="1">
    <source>
        <dbReference type="SAM" id="MobiDB-lite"/>
    </source>
</evidence>
<feature type="compositionally biased region" description="Basic and acidic residues" evidence="1">
    <location>
        <begin position="458"/>
        <end position="470"/>
    </location>
</feature>
<dbReference type="InParanoid" id="D7FH18"/>
<dbReference type="EMBL" id="FN647726">
    <property type="protein sequence ID" value="CBJ28396.1"/>
    <property type="molecule type" value="Genomic_DNA"/>
</dbReference>
<feature type="compositionally biased region" description="Basic and acidic residues" evidence="1">
    <location>
        <begin position="646"/>
        <end position="662"/>
    </location>
</feature>
<feature type="region of interest" description="Disordered" evidence="1">
    <location>
        <begin position="498"/>
        <end position="566"/>
    </location>
</feature>
<feature type="region of interest" description="Disordered" evidence="1">
    <location>
        <begin position="65"/>
        <end position="100"/>
    </location>
</feature>
<feature type="region of interest" description="Disordered" evidence="1">
    <location>
        <begin position="742"/>
        <end position="811"/>
    </location>
</feature>
<feature type="compositionally biased region" description="Basic and acidic residues" evidence="1">
    <location>
        <begin position="79"/>
        <end position="88"/>
    </location>
</feature>
<feature type="compositionally biased region" description="Gly residues" evidence="1">
    <location>
        <begin position="802"/>
        <end position="811"/>
    </location>
</feature>
<name>D7FH18_ECTSI</name>
<dbReference type="Proteomes" id="UP000002630">
    <property type="component" value="Linkage Group LG27"/>
</dbReference>
<feature type="compositionally biased region" description="Low complexity" evidence="1">
    <location>
        <begin position="279"/>
        <end position="289"/>
    </location>
</feature>
<feature type="region of interest" description="Disordered" evidence="1">
    <location>
        <begin position="222"/>
        <end position="241"/>
    </location>
</feature>
<dbReference type="EMBL" id="FN649752">
    <property type="protein sequence ID" value="CBJ28396.1"/>
    <property type="molecule type" value="Genomic_DNA"/>
</dbReference>
<evidence type="ECO:0000313" key="3">
    <source>
        <dbReference type="Proteomes" id="UP000002630"/>
    </source>
</evidence>
<organism evidence="2 3">
    <name type="scientific">Ectocarpus siliculosus</name>
    <name type="common">Brown alga</name>
    <name type="synonym">Conferva siliculosa</name>
    <dbReference type="NCBI Taxonomy" id="2880"/>
    <lineage>
        <taxon>Eukaryota</taxon>
        <taxon>Sar</taxon>
        <taxon>Stramenopiles</taxon>
        <taxon>Ochrophyta</taxon>
        <taxon>PX clade</taxon>
        <taxon>Phaeophyceae</taxon>
        <taxon>Ectocarpales</taxon>
        <taxon>Ectocarpaceae</taxon>
        <taxon>Ectocarpus</taxon>
    </lineage>
</organism>
<keyword evidence="3" id="KW-1185">Reference proteome</keyword>
<feature type="compositionally biased region" description="Pro residues" evidence="1">
    <location>
        <begin position="527"/>
        <end position="537"/>
    </location>
</feature>
<feature type="region of interest" description="Disordered" evidence="1">
    <location>
        <begin position="246"/>
        <end position="328"/>
    </location>
</feature>
<feature type="compositionally biased region" description="Basic and acidic residues" evidence="1">
    <location>
        <begin position="437"/>
        <end position="446"/>
    </location>
</feature>
<feature type="region of interest" description="Disordered" evidence="1">
    <location>
        <begin position="114"/>
        <end position="143"/>
    </location>
</feature>
<feature type="region of interest" description="Disordered" evidence="1">
    <location>
        <begin position="394"/>
        <end position="481"/>
    </location>
</feature>
<gene>
    <name evidence="2" type="ORF">Esi_0104_0062</name>
</gene>
<feature type="region of interest" description="Disordered" evidence="1">
    <location>
        <begin position="624"/>
        <end position="662"/>
    </location>
</feature>
<protein>
    <submittedName>
        <fullName evidence="2">Uncharacterized protein</fullName>
    </submittedName>
</protein>
<dbReference type="AlphaFoldDB" id="D7FH18"/>
<evidence type="ECO:0000313" key="2">
    <source>
        <dbReference type="EMBL" id="CBJ28396.1"/>
    </source>
</evidence>
<reference evidence="2 3" key="1">
    <citation type="journal article" date="2010" name="Nature">
        <title>The Ectocarpus genome and the independent evolution of multicellularity in brown algae.</title>
        <authorList>
            <person name="Cock J.M."/>
            <person name="Sterck L."/>
            <person name="Rouze P."/>
            <person name="Scornet D."/>
            <person name="Allen A.E."/>
            <person name="Amoutzias G."/>
            <person name="Anthouard V."/>
            <person name="Artiguenave F."/>
            <person name="Aury J.M."/>
            <person name="Badger J.H."/>
            <person name="Beszteri B."/>
            <person name="Billiau K."/>
            <person name="Bonnet E."/>
            <person name="Bothwell J.H."/>
            <person name="Bowler C."/>
            <person name="Boyen C."/>
            <person name="Brownlee C."/>
            <person name="Carrano C.J."/>
            <person name="Charrier B."/>
            <person name="Cho G.Y."/>
            <person name="Coelho S.M."/>
            <person name="Collen J."/>
            <person name="Corre E."/>
            <person name="Da Silva C."/>
            <person name="Delage L."/>
            <person name="Delaroque N."/>
            <person name="Dittami S.M."/>
            <person name="Doulbeau S."/>
            <person name="Elias M."/>
            <person name="Farnham G."/>
            <person name="Gachon C.M."/>
            <person name="Gschloessl B."/>
            <person name="Heesch S."/>
            <person name="Jabbari K."/>
            <person name="Jubin C."/>
            <person name="Kawai H."/>
            <person name="Kimura K."/>
            <person name="Kloareg B."/>
            <person name="Kupper F.C."/>
            <person name="Lang D."/>
            <person name="Le Bail A."/>
            <person name="Leblanc C."/>
            <person name="Lerouge P."/>
            <person name="Lohr M."/>
            <person name="Lopez P.J."/>
            <person name="Martens C."/>
            <person name="Maumus F."/>
            <person name="Michel G."/>
            <person name="Miranda-Saavedra D."/>
            <person name="Morales J."/>
            <person name="Moreau H."/>
            <person name="Motomura T."/>
            <person name="Nagasato C."/>
            <person name="Napoli C.A."/>
            <person name="Nelson D.R."/>
            <person name="Nyvall-Collen P."/>
            <person name="Peters A.F."/>
            <person name="Pommier C."/>
            <person name="Potin P."/>
            <person name="Poulain J."/>
            <person name="Quesneville H."/>
            <person name="Read B."/>
            <person name="Rensing S.A."/>
            <person name="Ritter A."/>
            <person name="Rousvoal S."/>
            <person name="Samanta M."/>
            <person name="Samson G."/>
            <person name="Schroeder D.C."/>
            <person name="Segurens B."/>
            <person name="Strittmatter M."/>
            <person name="Tonon T."/>
            <person name="Tregear J.W."/>
            <person name="Valentin K."/>
            <person name="von Dassow P."/>
            <person name="Yamagishi T."/>
            <person name="Van de Peer Y."/>
            <person name="Wincker P."/>
        </authorList>
    </citation>
    <scope>NUCLEOTIDE SEQUENCE [LARGE SCALE GENOMIC DNA]</scope>
    <source>
        <strain evidence="3">Ec32 / CCAP1310/4</strain>
    </source>
</reference>
<sequence length="899" mass="95343">MGRITLAIPTGGPLMANSNSGCCGGGADGDLTPLGQRRSRLPLQRKVKQLERPWKHTDAGAQVITPHHPTWASSQPVSKDGRYPDARPRTSTPVARKSRASVCGVMMRTSVSAKSVRPTGCGTTARPRPSTGLSPSSSRLLSPAWSTSEPVLLSTTRTTDTAEPAVEPGIAFIRGCGYSLDPGRRGDNEGAVGNKRPVQISTDATLTSAISSPSLLAAMSVTTTGPAASTEGDGGDPDDKIVGARQVVSTPSGSSNKNGNDDEEDSNSKNNPSVESARHVSSADAVAHGAARRAAKRPNSAAIARASSLNPLAQRAKTDVRRPRTAGCSRGHAVDPYLLSDDSAVIGRSITSVSFRPDLEKEGCAAVANWENEGSSIECRPSVSVTLPMLEDCNDTRDRRFSPGSATETSTRGELGVDSRPSCSTVNCGPEEFNTAPRERPGEPRRLGVAIAQSKAGLDNRKNEALRHSGENCSSRDPLLGTHSPHISALGYFIEEPRPQAAPSASPGLHGRALFGSNHRRPRSSPSRPPLPPPPAITPGEQPYGDAHPLSPTSMGSPPRRHRNSNWGEEGARLAAEEAENARQTIPFVVSGTLLGWKLSTRERKKSLEDSLKASDYSEHHLIPVYGFRSNDDKEQEDDPGGTEGGGRRDRTMGVEERRKELRRVEARALAAERASMERRSRAEGGAGGAAFARAMSRRALARAEWIQKMGDVLDVRKDNVCRGSSPEVLCAYRKRVRNRLNGERLRQRKARGLPSRKPPRISAVTSRADFPSAAAKNKAQPAGGGTATDDNDNDHDASNERGGGGCRGGGGGVSLIQDELGREPYLMLVRARSRYSLEQELSSRGGGSNKKFVASTSICARFCSDCVGGCKGTCSPDGARSSRSRSCSTGIVAEGLAG</sequence>
<proteinExistence type="predicted"/>